<feature type="domain" description="Bulb-type lectin" evidence="3">
    <location>
        <begin position="38"/>
        <end position="147"/>
    </location>
</feature>
<dbReference type="AlphaFoldDB" id="A0A9E7JQ14"/>
<dbReference type="GO" id="GO:0051707">
    <property type="term" value="P:response to other organism"/>
    <property type="evidence" value="ECO:0007669"/>
    <property type="project" value="UniProtKB-ARBA"/>
</dbReference>
<dbReference type="InterPro" id="IPR036426">
    <property type="entry name" value="Bulb-type_lectin_dom_sf"/>
</dbReference>
<proteinExistence type="predicted"/>
<accession>A0A9E7JQ14</accession>
<dbReference type="OrthoDB" id="766050at2759"/>
<evidence type="ECO:0000259" key="3">
    <source>
        <dbReference type="PROSITE" id="PS50927"/>
    </source>
</evidence>
<protein>
    <recommendedName>
        <fullName evidence="3">Bulb-type lectin domain-containing protein</fullName>
    </recommendedName>
</protein>
<keyword evidence="5" id="KW-1185">Reference proteome</keyword>
<dbReference type="InterPro" id="IPR001480">
    <property type="entry name" value="Bulb-type_lectin_dom"/>
</dbReference>
<name>A0A9E7JQ14_9LILI</name>
<dbReference type="Gene3D" id="2.90.10.10">
    <property type="entry name" value="Bulb-type lectin domain"/>
    <property type="match status" value="1"/>
</dbReference>
<evidence type="ECO:0000256" key="2">
    <source>
        <dbReference type="SAM" id="SignalP"/>
    </source>
</evidence>
<dbReference type="SUPFAM" id="SSF51110">
    <property type="entry name" value="alpha-D-mannose-specific plant lectins"/>
    <property type="match status" value="1"/>
</dbReference>
<organism evidence="4 5">
    <name type="scientific">Musa troglodytarum</name>
    <name type="common">fe'i banana</name>
    <dbReference type="NCBI Taxonomy" id="320322"/>
    <lineage>
        <taxon>Eukaryota</taxon>
        <taxon>Viridiplantae</taxon>
        <taxon>Streptophyta</taxon>
        <taxon>Embryophyta</taxon>
        <taxon>Tracheophyta</taxon>
        <taxon>Spermatophyta</taxon>
        <taxon>Magnoliopsida</taxon>
        <taxon>Liliopsida</taxon>
        <taxon>Zingiberales</taxon>
        <taxon>Musaceae</taxon>
        <taxon>Musa</taxon>
    </lineage>
</organism>
<dbReference type="Proteomes" id="UP001055439">
    <property type="component" value="Chromosome 2"/>
</dbReference>
<keyword evidence="2" id="KW-0732">Signal</keyword>
<feature type="region of interest" description="Disordered" evidence="1">
    <location>
        <begin position="213"/>
        <end position="234"/>
    </location>
</feature>
<gene>
    <name evidence="4" type="ORF">MUK42_28436</name>
</gene>
<sequence length="299" mass="32149">MAAAPGRAMDSFLLLYLFFFFFFSLETLTVLADEDVALFSHLQSSILKQGDSLTNNGSTLTLQIDCDLVLRDANNMIIWNSGSVARPVDCIFWINRYGVAVVSDSEGIPLWTTGSPAPRGSYALLLRPDGKLRIYGPSLWSFKSIANSSGSGGGGGGTVSDRRVASSSFDSSGYIMYSSDDFIYGPTGGALLNKGNYTLVLENTCTLHIRGTSEAEAASSTEERRGLQSTAPTCKAQLSSDGELTAYRLLFPEQGGLQDVWLRTWGSDFTKKTAESIAALVDSGSAGELLIYPMKQTMA</sequence>
<feature type="chain" id="PRO_5038343727" description="Bulb-type lectin domain-containing protein" evidence="2">
    <location>
        <begin position="33"/>
        <end position="299"/>
    </location>
</feature>
<feature type="signal peptide" evidence="2">
    <location>
        <begin position="1"/>
        <end position="32"/>
    </location>
</feature>
<dbReference type="PROSITE" id="PS50927">
    <property type="entry name" value="BULB_LECTIN"/>
    <property type="match status" value="1"/>
</dbReference>
<evidence type="ECO:0000313" key="5">
    <source>
        <dbReference type="Proteomes" id="UP001055439"/>
    </source>
</evidence>
<evidence type="ECO:0000313" key="4">
    <source>
        <dbReference type="EMBL" id="URD88666.1"/>
    </source>
</evidence>
<dbReference type="SMART" id="SM00108">
    <property type="entry name" value="B_lectin"/>
    <property type="match status" value="1"/>
</dbReference>
<reference evidence="4" key="1">
    <citation type="submission" date="2022-05" db="EMBL/GenBank/DDBJ databases">
        <title>The Musa troglodytarum L. genome provides insights into the mechanism of non-climacteric behaviour and enrichment of carotenoids.</title>
        <authorList>
            <person name="Wang J."/>
        </authorList>
    </citation>
    <scope>NUCLEOTIDE SEQUENCE</scope>
    <source>
        <tissue evidence="4">Leaf</tissue>
    </source>
</reference>
<evidence type="ECO:0000256" key="1">
    <source>
        <dbReference type="SAM" id="MobiDB-lite"/>
    </source>
</evidence>
<dbReference type="EMBL" id="CP097504">
    <property type="protein sequence ID" value="URD88666.1"/>
    <property type="molecule type" value="Genomic_DNA"/>
</dbReference>